<proteinExistence type="predicted"/>
<dbReference type="AlphaFoldDB" id="C5LYD8"/>
<evidence type="ECO:0000313" key="2">
    <source>
        <dbReference type="Proteomes" id="UP000007800"/>
    </source>
</evidence>
<organism evidence="2">
    <name type="scientific">Perkinsus marinus (strain ATCC 50983 / TXsc)</name>
    <dbReference type="NCBI Taxonomy" id="423536"/>
    <lineage>
        <taxon>Eukaryota</taxon>
        <taxon>Sar</taxon>
        <taxon>Alveolata</taxon>
        <taxon>Perkinsozoa</taxon>
        <taxon>Perkinsea</taxon>
        <taxon>Perkinsida</taxon>
        <taxon>Perkinsidae</taxon>
        <taxon>Perkinsus</taxon>
    </lineage>
</organism>
<evidence type="ECO:0000313" key="1">
    <source>
        <dbReference type="EMBL" id="EEQ98176.1"/>
    </source>
</evidence>
<dbReference type="RefSeq" id="XP_002765459.1">
    <property type="nucleotide sequence ID" value="XM_002765413.1"/>
</dbReference>
<sequence>MQGFGTIRPRAVVRLQDALVSNMGARALEGRAEEGRREQSRRTAPTVSTTVFGSYNLAALEESRLEATRAHSRHVRLGRVHGTYVNLHAPGRLDSTIEANLPKASQILAGNVRIMEGEAGSDRDRTTQSIPTVKPPIDLAFKIGAPILPSVTLNRVVAPVLVLTYPNTR</sequence>
<accession>C5LYD8</accession>
<gene>
    <name evidence="1" type="ORF">Pmar_PMAR001993</name>
</gene>
<keyword evidence="2" id="KW-1185">Reference proteome</keyword>
<protein>
    <submittedName>
        <fullName evidence="1">Uncharacterized protein</fullName>
    </submittedName>
</protein>
<dbReference type="Proteomes" id="UP000007800">
    <property type="component" value="Unassembled WGS sequence"/>
</dbReference>
<dbReference type="EMBL" id="GG686808">
    <property type="protein sequence ID" value="EEQ98176.1"/>
    <property type="molecule type" value="Genomic_DNA"/>
</dbReference>
<dbReference type="GeneID" id="9040618"/>
<name>C5LYD8_PERM5</name>
<reference evidence="1 2" key="1">
    <citation type="submission" date="2008-07" db="EMBL/GenBank/DDBJ databases">
        <authorList>
            <person name="El-Sayed N."/>
            <person name="Caler E."/>
            <person name="Inman J."/>
            <person name="Amedeo P."/>
            <person name="Hass B."/>
            <person name="Wortman J."/>
        </authorList>
    </citation>
    <scope>NUCLEOTIDE SEQUENCE [LARGE SCALE GENOMIC DNA]</scope>
    <source>
        <strain evidence="2">ATCC 50983 / TXsc</strain>
    </source>
</reference>
<dbReference type="InParanoid" id="C5LYD8"/>